<dbReference type="CDD" id="cd03811">
    <property type="entry name" value="GT4_GT28_WabH-like"/>
    <property type="match status" value="1"/>
</dbReference>
<feature type="domain" description="Glycosyl transferase family 1" evidence="1">
    <location>
        <begin position="223"/>
        <end position="379"/>
    </location>
</feature>
<evidence type="ECO:0000313" key="3">
    <source>
        <dbReference type="Proteomes" id="UP001589738"/>
    </source>
</evidence>
<dbReference type="RefSeq" id="WP_377058320.1">
    <property type="nucleotide sequence ID" value="NZ_JBHLUU010000091.1"/>
</dbReference>
<proteinExistence type="predicted"/>
<dbReference type="PANTHER" id="PTHR12526:SF630">
    <property type="entry name" value="GLYCOSYLTRANSFERASE"/>
    <property type="match status" value="1"/>
</dbReference>
<dbReference type="PANTHER" id="PTHR12526">
    <property type="entry name" value="GLYCOSYLTRANSFERASE"/>
    <property type="match status" value="1"/>
</dbReference>
<gene>
    <name evidence="2" type="ORF">ACFFHF_12885</name>
</gene>
<dbReference type="GO" id="GO:0016757">
    <property type="term" value="F:glycosyltransferase activity"/>
    <property type="evidence" value="ECO:0007669"/>
    <property type="project" value="UniProtKB-KW"/>
</dbReference>
<dbReference type="Proteomes" id="UP001589738">
    <property type="component" value="Unassembled WGS sequence"/>
</dbReference>
<dbReference type="EC" id="2.4.-.-" evidence="2"/>
<reference evidence="2 3" key="1">
    <citation type="submission" date="2024-09" db="EMBL/GenBank/DDBJ databases">
        <authorList>
            <person name="Sun Q."/>
            <person name="Mori K."/>
        </authorList>
    </citation>
    <scope>NUCLEOTIDE SEQUENCE [LARGE SCALE GENOMIC DNA]</scope>
    <source>
        <strain evidence="2 3">CGMCC 1.9126</strain>
    </source>
</reference>
<comment type="caution">
    <text evidence="2">The sequence shown here is derived from an EMBL/GenBank/DDBJ whole genome shotgun (WGS) entry which is preliminary data.</text>
</comment>
<keyword evidence="2" id="KW-0808">Transferase</keyword>
<dbReference type="Pfam" id="PF00534">
    <property type="entry name" value="Glycos_transf_1"/>
    <property type="match status" value="1"/>
</dbReference>
<dbReference type="InterPro" id="IPR001296">
    <property type="entry name" value="Glyco_trans_1"/>
</dbReference>
<sequence>MKNVLIASFDMEVGGVERSLVSMLENFDYENYNVDLMLYRQQGDFLSFIPSQVNLLKEIKEYKTYRKSIKETFKEGEMLIGISRILAKLNSELKGKMAGIEEPGYIQMQLMWKYALPFLPDFKKEYDVAISYLWPHYFVAHKVKAKKKIGWVHTDYSVIETDIKSDLEMWNQFDYIVAVSDACKEAFLHKYPGLRNKVIVMENICSPEFIIEMANKKIDHTMFKDSRFKIVTVARLSHAKGIDRAVKALKMLVDKGYNDIAWYVVGYGGDEPLIRNLIKENDLEKYFLLVGKQINPYPYINAADLYIQPSRYEGKAVTVGEAQILAKPVIVTNYPTAKSQVSNNVDGYITEQSIEGIVEAIEKLYNYPYLRSNLTEKCKEKNFNNKHLLKDLYKVL</sequence>
<organism evidence="2 3">
    <name type="scientific">Robertmurraya beringensis</name>
    <dbReference type="NCBI Taxonomy" id="641660"/>
    <lineage>
        <taxon>Bacteria</taxon>
        <taxon>Bacillati</taxon>
        <taxon>Bacillota</taxon>
        <taxon>Bacilli</taxon>
        <taxon>Bacillales</taxon>
        <taxon>Bacillaceae</taxon>
        <taxon>Robertmurraya</taxon>
    </lineage>
</organism>
<evidence type="ECO:0000313" key="2">
    <source>
        <dbReference type="EMBL" id="MFC0476130.1"/>
    </source>
</evidence>
<dbReference type="Gene3D" id="3.40.50.2000">
    <property type="entry name" value="Glycogen Phosphorylase B"/>
    <property type="match status" value="2"/>
</dbReference>
<dbReference type="SUPFAM" id="SSF53756">
    <property type="entry name" value="UDP-Glycosyltransferase/glycogen phosphorylase"/>
    <property type="match status" value="1"/>
</dbReference>
<keyword evidence="3" id="KW-1185">Reference proteome</keyword>
<protein>
    <submittedName>
        <fullName evidence="2">Glycosyltransferase</fullName>
        <ecNumber evidence="2">2.4.-.-</ecNumber>
    </submittedName>
</protein>
<keyword evidence="2" id="KW-0328">Glycosyltransferase</keyword>
<dbReference type="EMBL" id="JBHLUU010000091">
    <property type="protein sequence ID" value="MFC0476130.1"/>
    <property type="molecule type" value="Genomic_DNA"/>
</dbReference>
<name>A0ABV6KS38_9BACI</name>
<evidence type="ECO:0000259" key="1">
    <source>
        <dbReference type="Pfam" id="PF00534"/>
    </source>
</evidence>
<accession>A0ABV6KS38</accession>